<evidence type="ECO:0000313" key="2">
    <source>
        <dbReference type="Proteomes" id="UP000264217"/>
    </source>
</evidence>
<protein>
    <submittedName>
        <fullName evidence="1">Uncharacterized protein</fullName>
    </submittedName>
</protein>
<name>A0A372NZ83_9SPHI</name>
<evidence type="ECO:0000313" key="1">
    <source>
        <dbReference type="EMBL" id="RFZ95211.1"/>
    </source>
</evidence>
<reference evidence="1 2" key="1">
    <citation type="submission" date="2018-08" db="EMBL/GenBank/DDBJ databases">
        <title>Mucilaginibacter sp. MYSH2.</title>
        <authorList>
            <person name="Seo T."/>
        </authorList>
    </citation>
    <scope>NUCLEOTIDE SEQUENCE [LARGE SCALE GENOMIC DNA]</scope>
    <source>
        <strain evidence="1 2">MYSH2</strain>
    </source>
</reference>
<sequence length="66" mass="7529">MSAEVKPQYITDENGKKISVILPVEVYENMISELEDAEDVKLYDKVKSLNEPSDSFDDYIKGRSSK</sequence>
<dbReference type="RefSeq" id="WP_117390773.1">
    <property type="nucleotide sequence ID" value="NZ_QWDC01000001.1"/>
</dbReference>
<comment type="caution">
    <text evidence="1">The sequence shown here is derived from an EMBL/GenBank/DDBJ whole genome shotgun (WGS) entry which is preliminary data.</text>
</comment>
<gene>
    <name evidence="1" type="ORF">D0C36_06700</name>
</gene>
<keyword evidence="2" id="KW-1185">Reference proteome</keyword>
<accession>A0A372NZ83</accession>
<organism evidence="1 2">
    <name type="scientific">Mucilaginibacter conchicola</name>
    <dbReference type="NCBI Taxonomy" id="2303333"/>
    <lineage>
        <taxon>Bacteria</taxon>
        <taxon>Pseudomonadati</taxon>
        <taxon>Bacteroidota</taxon>
        <taxon>Sphingobacteriia</taxon>
        <taxon>Sphingobacteriales</taxon>
        <taxon>Sphingobacteriaceae</taxon>
        <taxon>Mucilaginibacter</taxon>
    </lineage>
</organism>
<dbReference type="Pfam" id="PF18506">
    <property type="entry name" value="RelB-like"/>
    <property type="match status" value="1"/>
</dbReference>
<dbReference type="EMBL" id="QWDC01000001">
    <property type="protein sequence ID" value="RFZ95211.1"/>
    <property type="molecule type" value="Genomic_DNA"/>
</dbReference>
<dbReference type="AlphaFoldDB" id="A0A372NZ83"/>
<dbReference type="OrthoDB" id="5773047at2"/>
<proteinExistence type="predicted"/>
<dbReference type="Proteomes" id="UP000264217">
    <property type="component" value="Unassembled WGS sequence"/>
</dbReference>
<dbReference type="InterPro" id="IPR049537">
    <property type="entry name" value="RelB-like"/>
</dbReference>